<name>A0ABP7F047_9ACTN</name>
<reference evidence="2" key="1">
    <citation type="journal article" date="2019" name="Int. J. Syst. Evol. Microbiol.">
        <title>The Global Catalogue of Microorganisms (GCM) 10K type strain sequencing project: providing services to taxonomists for standard genome sequencing and annotation.</title>
        <authorList>
            <consortium name="The Broad Institute Genomics Platform"/>
            <consortium name="The Broad Institute Genome Sequencing Center for Infectious Disease"/>
            <person name="Wu L."/>
            <person name="Ma J."/>
        </authorList>
    </citation>
    <scope>NUCLEOTIDE SEQUENCE [LARGE SCALE GENOMIC DNA]</scope>
    <source>
        <strain evidence="2">JCM 17137</strain>
    </source>
</reference>
<dbReference type="RefSeq" id="WP_344966681.1">
    <property type="nucleotide sequence ID" value="NZ_BAABDD010000001.1"/>
</dbReference>
<dbReference type="EMBL" id="BAABDD010000001">
    <property type="protein sequence ID" value="GAA3726778.1"/>
    <property type="molecule type" value="Genomic_DNA"/>
</dbReference>
<evidence type="ECO:0000313" key="1">
    <source>
        <dbReference type="EMBL" id="GAA3726778.1"/>
    </source>
</evidence>
<comment type="caution">
    <text evidence="1">The sequence shown here is derived from an EMBL/GenBank/DDBJ whole genome shotgun (WGS) entry which is preliminary data.</text>
</comment>
<protein>
    <submittedName>
        <fullName evidence="1">Uncharacterized protein</fullName>
    </submittedName>
</protein>
<accession>A0ABP7F047</accession>
<gene>
    <name evidence="1" type="ORF">GCM10022402_04400</name>
</gene>
<dbReference type="Proteomes" id="UP001500908">
    <property type="component" value="Unassembled WGS sequence"/>
</dbReference>
<keyword evidence="2" id="KW-1185">Reference proteome</keyword>
<sequence length="382" mass="40524">MTATFEGEARLALRFAIASSLWEVAVRYTVRIDVEAPADAGALEELRARGAAQLLAEGFATVVEIRGPEGVVVRPCRVRCVAHDRGAVIEAAVEAPALEDARTGLRLTAVRLLGEHEALAGWRVVACRVRGEVLAASPVVEPAAGPLAVLRAGALSASRADRDRAREHLLYHADRLRAFGAEMFKAAQAPPEGGPPAAVDPQRDRLLAGALMVGVDMLFDGLYHDLDLLQRTGGTAAEVTEAWLLGELPRCAAHRYDVTFVRRFLLVAGTGTHRLTQSRWVAPVCLAEALALRLAYRAACDYVSGHGLLADPQPHFASLEEHTLAPAHVSALRALNGGGLTAAAFEGPEQPWEPATWFAPTGDPAAAHPYGSHSAPVAAMQG</sequence>
<proteinExistence type="predicted"/>
<evidence type="ECO:0000313" key="2">
    <source>
        <dbReference type="Proteomes" id="UP001500908"/>
    </source>
</evidence>
<organism evidence="1 2">
    <name type="scientific">Salinactinospora qingdaonensis</name>
    <dbReference type="NCBI Taxonomy" id="702744"/>
    <lineage>
        <taxon>Bacteria</taxon>
        <taxon>Bacillati</taxon>
        <taxon>Actinomycetota</taxon>
        <taxon>Actinomycetes</taxon>
        <taxon>Streptosporangiales</taxon>
        <taxon>Nocardiopsidaceae</taxon>
        <taxon>Salinactinospora</taxon>
    </lineage>
</organism>